<dbReference type="PANTHER" id="PTHR40055">
    <property type="entry name" value="TRANSCRIPTIONAL REGULATOR YGIV-RELATED"/>
    <property type="match status" value="1"/>
</dbReference>
<dbReference type="InterPro" id="IPR018060">
    <property type="entry name" value="HTH_AraC"/>
</dbReference>
<keyword evidence="3" id="KW-0804">Transcription</keyword>
<dbReference type="SMART" id="SM00342">
    <property type="entry name" value="HTH_ARAC"/>
    <property type="match status" value="1"/>
</dbReference>
<dbReference type="PANTHER" id="PTHR40055:SF1">
    <property type="entry name" value="TRANSCRIPTIONAL REGULATOR YGIV-RELATED"/>
    <property type="match status" value="1"/>
</dbReference>
<protein>
    <submittedName>
        <fullName evidence="5">GyrI-like domain-containing protein</fullName>
    </submittedName>
</protein>
<evidence type="ECO:0000256" key="1">
    <source>
        <dbReference type="ARBA" id="ARBA00023015"/>
    </source>
</evidence>
<dbReference type="InterPro" id="IPR029442">
    <property type="entry name" value="GyrI-like"/>
</dbReference>
<dbReference type="InterPro" id="IPR010499">
    <property type="entry name" value="AraC_E-bd"/>
</dbReference>
<keyword evidence="2" id="KW-0238">DNA-binding</keyword>
<dbReference type="PROSITE" id="PS01124">
    <property type="entry name" value="HTH_ARAC_FAMILY_2"/>
    <property type="match status" value="1"/>
</dbReference>
<evidence type="ECO:0000313" key="6">
    <source>
        <dbReference type="Proteomes" id="UP001589844"/>
    </source>
</evidence>
<dbReference type="SUPFAM" id="SSF46689">
    <property type="entry name" value="Homeodomain-like"/>
    <property type="match status" value="2"/>
</dbReference>
<dbReference type="InterPro" id="IPR009057">
    <property type="entry name" value="Homeodomain-like_sf"/>
</dbReference>
<keyword evidence="6" id="KW-1185">Reference proteome</keyword>
<dbReference type="SMART" id="SM00871">
    <property type="entry name" value="AraC_E_bind"/>
    <property type="match status" value="1"/>
</dbReference>
<sequence>MEQELTTISAHRASYERRFRRVVDYLHENLERDLDLNHLAEIACMSPYHWHRIYQSFCGESLAATVKRLRLQRAANLLVKTSDSIEQIAQVCGYSNLQSFTRIFSGVYGMPPARYRKHGSHTQFSVAQAIRSETMFPVQVQEVAPMALVGISHRGNYMGIGQAFDQLVGLAGARQLFGPDSQMIGIYFDDPALVAETELRSIACLSVSAEQQANSQAPFEKHDIKGGAYAVLQYQGPYSDMHAAYQWFFGVWLPASGYEAADVPVFEVYLNNPRDTAPGELKTAIYLALQSA</sequence>
<dbReference type="Pfam" id="PF12833">
    <property type="entry name" value="HTH_18"/>
    <property type="match status" value="1"/>
</dbReference>
<dbReference type="EMBL" id="JBHLXJ010000016">
    <property type="protein sequence ID" value="MFC0351215.1"/>
    <property type="molecule type" value="Genomic_DNA"/>
</dbReference>
<dbReference type="Gene3D" id="1.10.10.60">
    <property type="entry name" value="Homeodomain-like"/>
    <property type="match status" value="2"/>
</dbReference>
<gene>
    <name evidence="5" type="ORF">ACFFJH_15455</name>
</gene>
<evidence type="ECO:0000256" key="2">
    <source>
        <dbReference type="ARBA" id="ARBA00023125"/>
    </source>
</evidence>
<dbReference type="Proteomes" id="UP001589844">
    <property type="component" value="Unassembled WGS sequence"/>
</dbReference>
<dbReference type="InterPro" id="IPR020449">
    <property type="entry name" value="Tscrpt_reg_AraC-type_HTH"/>
</dbReference>
<dbReference type="SUPFAM" id="SSF55136">
    <property type="entry name" value="Probable bacterial effector-binding domain"/>
    <property type="match status" value="1"/>
</dbReference>
<dbReference type="Gene3D" id="3.20.80.10">
    <property type="entry name" value="Regulatory factor, effector binding domain"/>
    <property type="match status" value="1"/>
</dbReference>
<name>A0ABV6IHA0_9BURK</name>
<accession>A0ABV6IHA0</accession>
<evidence type="ECO:0000256" key="3">
    <source>
        <dbReference type="ARBA" id="ARBA00023163"/>
    </source>
</evidence>
<evidence type="ECO:0000259" key="4">
    <source>
        <dbReference type="PROSITE" id="PS01124"/>
    </source>
</evidence>
<comment type="caution">
    <text evidence="5">The sequence shown here is derived from an EMBL/GenBank/DDBJ whole genome shotgun (WGS) entry which is preliminary data.</text>
</comment>
<evidence type="ECO:0000313" key="5">
    <source>
        <dbReference type="EMBL" id="MFC0351215.1"/>
    </source>
</evidence>
<dbReference type="PRINTS" id="PR00032">
    <property type="entry name" value="HTHARAC"/>
</dbReference>
<dbReference type="RefSeq" id="WP_390213829.1">
    <property type="nucleotide sequence ID" value="NZ_JBHLXJ010000016.1"/>
</dbReference>
<dbReference type="Pfam" id="PF06445">
    <property type="entry name" value="GyrI-like"/>
    <property type="match status" value="1"/>
</dbReference>
<keyword evidence="1" id="KW-0805">Transcription regulation</keyword>
<proteinExistence type="predicted"/>
<feature type="domain" description="HTH araC/xylS-type" evidence="4">
    <location>
        <begin position="20"/>
        <end position="118"/>
    </location>
</feature>
<organism evidence="5 6">
    <name type="scientific">Undibacterium danionis</name>
    <dbReference type="NCBI Taxonomy" id="1812100"/>
    <lineage>
        <taxon>Bacteria</taxon>
        <taxon>Pseudomonadati</taxon>
        <taxon>Pseudomonadota</taxon>
        <taxon>Betaproteobacteria</taxon>
        <taxon>Burkholderiales</taxon>
        <taxon>Oxalobacteraceae</taxon>
        <taxon>Undibacterium</taxon>
    </lineage>
</organism>
<dbReference type="InterPro" id="IPR011256">
    <property type="entry name" value="Reg_factor_effector_dom_sf"/>
</dbReference>
<dbReference type="InterPro" id="IPR050908">
    <property type="entry name" value="SmbC-like"/>
</dbReference>
<reference evidence="5 6" key="1">
    <citation type="submission" date="2024-09" db="EMBL/GenBank/DDBJ databases">
        <authorList>
            <person name="Sun Q."/>
            <person name="Mori K."/>
        </authorList>
    </citation>
    <scope>NUCLEOTIDE SEQUENCE [LARGE SCALE GENOMIC DNA]</scope>
    <source>
        <strain evidence="5 6">CCM 8677</strain>
    </source>
</reference>